<protein>
    <submittedName>
        <fullName evidence="7">Glycosyltransferase</fullName>
    </submittedName>
</protein>
<evidence type="ECO:0000256" key="2">
    <source>
        <dbReference type="ARBA" id="ARBA00022679"/>
    </source>
</evidence>
<keyword evidence="1" id="KW-0328">Glycosyltransferase</keyword>
<dbReference type="SUPFAM" id="SSF53756">
    <property type="entry name" value="UDP-Glycosyltransferase/glycogen phosphorylase"/>
    <property type="match status" value="1"/>
</dbReference>
<dbReference type="Pfam" id="PF06722">
    <property type="entry name" value="EryCIII-like_C"/>
    <property type="match status" value="1"/>
</dbReference>
<feature type="compositionally biased region" description="Basic and acidic residues" evidence="3">
    <location>
        <begin position="68"/>
        <end position="77"/>
    </location>
</feature>
<sequence length="390" mass="40806">MRILFTAQAAFSHVHPLVLPLARSAREAGHDVLVATSPELAPDLDLPAGDVLVLPRSQPLGQVMRRLSAEAADRPRTPDAGPAANGTSPELFARGFVSTIAPTTAEDLLAACGDRPPDLVVREASEFGGHLAAEVLGVPHRVLDIGPMSHASDPVVLAALDVQRARFGLPPLEPGRIWGSGRIGVVPEAFYPPSLRPAGAGYFQVPSPRRPTPLPRTVADLPGDRPLVLAGLGSNAAMVPGIDRILDAIIVALGRLPVSAVVALGADQDPWAWTGARAPNVVLESFVPQQELLSTCDLFITHAGFNGVREAIAAGVPMVALPLFADQPATAARVEEIGLGRVLDPAVVDPETLAVTVARTLRNPAVRCTARAMQRQTLALPPLVDALTAP</sequence>
<feature type="domain" description="Erythromycin biosynthesis protein CIII-like N-terminal" evidence="5">
    <location>
        <begin position="26"/>
        <end position="147"/>
    </location>
</feature>
<dbReference type="PANTHER" id="PTHR48043:SF145">
    <property type="entry name" value="FI06409P-RELATED"/>
    <property type="match status" value="1"/>
</dbReference>
<dbReference type="PROSITE" id="PS00375">
    <property type="entry name" value="UDPGT"/>
    <property type="match status" value="1"/>
</dbReference>
<reference evidence="7 8" key="1">
    <citation type="submission" date="2023-05" db="EMBL/GenBank/DDBJ databases">
        <title>Streptantibioticus silvisoli sp. nov., acidotolerant actinomycetes 1 from pine litter.</title>
        <authorList>
            <person name="Swiecimska M."/>
            <person name="Golinska P."/>
            <person name="Sangal V."/>
            <person name="Wachnowicz B."/>
            <person name="Goodfellow M."/>
        </authorList>
    </citation>
    <scope>NUCLEOTIDE SEQUENCE</scope>
    <source>
        <strain evidence="7">SL13</strain>
        <strain evidence="6 8">SL54</strain>
    </source>
</reference>
<gene>
    <name evidence="6" type="ORF">POF43_000525</name>
    <name evidence="7" type="ORF">POF50_017020</name>
</gene>
<dbReference type="Pfam" id="PF21036">
    <property type="entry name" value="EryCIII-like_N"/>
    <property type="match status" value="1"/>
</dbReference>
<keyword evidence="8" id="KW-1185">Reference proteome</keyword>
<evidence type="ECO:0000259" key="5">
    <source>
        <dbReference type="Pfam" id="PF21036"/>
    </source>
</evidence>
<dbReference type="PANTHER" id="PTHR48043">
    <property type="entry name" value="EG:EG0003.4 PROTEIN-RELATED"/>
    <property type="match status" value="1"/>
</dbReference>
<dbReference type="GO" id="GO:0008194">
    <property type="term" value="F:UDP-glycosyltransferase activity"/>
    <property type="evidence" value="ECO:0007669"/>
    <property type="project" value="InterPro"/>
</dbReference>
<dbReference type="RefSeq" id="WP_271314734.1">
    <property type="nucleotide sequence ID" value="NZ_JAAGKO020000001.1"/>
</dbReference>
<dbReference type="EMBL" id="JAAGKO020000001">
    <property type="protein sequence ID" value="MDI5961223.1"/>
    <property type="molecule type" value="Genomic_DNA"/>
</dbReference>
<dbReference type="Gene3D" id="3.40.50.2000">
    <property type="entry name" value="Glycogen Phosphorylase B"/>
    <property type="match status" value="2"/>
</dbReference>
<evidence type="ECO:0000313" key="7">
    <source>
        <dbReference type="EMBL" id="MDI5971024.1"/>
    </source>
</evidence>
<comment type="caution">
    <text evidence="7">The sequence shown here is derived from an EMBL/GenBank/DDBJ whole genome shotgun (WGS) entry which is preliminary data.</text>
</comment>
<dbReference type="AlphaFoldDB" id="A0AA90KH63"/>
<dbReference type="InterPro" id="IPR002213">
    <property type="entry name" value="UDP_glucos_trans"/>
</dbReference>
<proteinExistence type="predicted"/>
<feature type="domain" description="Erythromycin biosynthesis protein CIII-like C-terminal" evidence="4">
    <location>
        <begin position="252"/>
        <end position="381"/>
    </location>
</feature>
<evidence type="ECO:0000256" key="3">
    <source>
        <dbReference type="SAM" id="MobiDB-lite"/>
    </source>
</evidence>
<dbReference type="InterPro" id="IPR048284">
    <property type="entry name" value="EryCIII-like_N"/>
</dbReference>
<feature type="region of interest" description="Disordered" evidence="3">
    <location>
        <begin position="68"/>
        <end position="88"/>
    </location>
</feature>
<keyword evidence="2" id="KW-0808">Transferase</keyword>
<dbReference type="GO" id="GO:0016758">
    <property type="term" value="F:hexosyltransferase activity"/>
    <property type="evidence" value="ECO:0007669"/>
    <property type="project" value="UniProtKB-ARBA"/>
</dbReference>
<dbReference type="EMBL" id="JABXJJ020000019">
    <property type="protein sequence ID" value="MDI5971024.1"/>
    <property type="molecule type" value="Genomic_DNA"/>
</dbReference>
<dbReference type="InterPro" id="IPR035595">
    <property type="entry name" value="UDP_glycos_trans_CS"/>
</dbReference>
<organism evidence="7">
    <name type="scientific">Streptantibioticus silvisoli</name>
    <dbReference type="NCBI Taxonomy" id="2705255"/>
    <lineage>
        <taxon>Bacteria</taxon>
        <taxon>Bacillati</taxon>
        <taxon>Actinomycetota</taxon>
        <taxon>Actinomycetes</taxon>
        <taxon>Kitasatosporales</taxon>
        <taxon>Streptomycetaceae</taxon>
        <taxon>Streptantibioticus</taxon>
    </lineage>
</organism>
<evidence type="ECO:0000313" key="6">
    <source>
        <dbReference type="EMBL" id="MDI5961223.1"/>
    </source>
</evidence>
<evidence type="ECO:0000313" key="8">
    <source>
        <dbReference type="Proteomes" id="UP001156398"/>
    </source>
</evidence>
<accession>A0AA90KH63</accession>
<dbReference type="InterPro" id="IPR050271">
    <property type="entry name" value="UDP-glycosyltransferase"/>
</dbReference>
<dbReference type="Proteomes" id="UP001156398">
    <property type="component" value="Unassembled WGS sequence"/>
</dbReference>
<evidence type="ECO:0000256" key="1">
    <source>
        <dbReference type="ARBA" id="ARBA00022676"/>
    </source>
</evidence>
<evidence type="ECO:0000259" key="4">
    <source>
        <dbReference type="Pfam" id="PF06722"/>
    </source>
</evidence>
<name>A0AA90KH63_9ACTN</name>
<dbReference type="InterPro" id="IPR010610">
    <property type="entry name" value="EryCIII-like_C"/>
</dbReference>
<dbReference type="CDD" id="cd03784">
    <property type="entry name" value="GT1_Gtf-like"/>
    <property type="match status" value="1"/>
</dbReference>